<evidence type="ECO:0000313" key="3">
    <source>
        <dbReference type="EMBL" id="GIG23483.1"/>
    </source>
</evidence>
<organism evidence="3 4">
    <name type="scientific">Cellulomonas chitinilytica</name>
    <dbReference type="NCBI Taxonomy" id="398759"/>
    <lineage>
        <taxon>Bacteria</taxon>
        <taxon>Bacillati</taxon>
        <taxon>Actinomycetota</taxon>
        <taxon>Actinomycetes</taxon>
        <taxon>Micrococcales</taxon>
        <taxon>Cellulomonadaceae</taxon>
        <taxon>Cellulomonas</taxon>
    </lineage>
</organism>
<gene>
    <name evidence="3" type="ORF">Cch01nite_42070</name>
</gene>
<dbReference type="Gene3D" id="2.160.20.10">
    <property type="entry name" value="Single-stranded right-handed beta-helix, Pectin lyase-like"/>
    <property type="match status" value="1"/>
</dbReference>
<feature type="domain" description="Right handed beta helix" evidence="2">
    <location>
        <begin position="223"/>
        <end position="355"/>
    </location>
</feature>
<protein>
    <recommendedName>
        <fullName evidence="2">Right handed beta helix domain-containing protein</fullName>
    </recommendedName>
</protein>
<dbReference type="InterPro" id="IPR006311">
    <property type="entry name" value="TAT_signal"/>
</dbReference>
<keyword evidence="4" id="KW-1185">Reference proteome</keyword>
<feature type="chain" id="PRO_5036949998" description="Right handed beta helix domain-containing protein" evidence="1">
    <location>
        <begin position="44"/>
        <end position="386"/>
    </location>
</feature>
<reference evidence="3" key="1">
    <citation type="submission" date="2021-01" db="EMBL/GenBank/DDBJ databases">
        <title>Whole genome shotgun sequence of Cellulomonas chitinilytica NBRC 110799.</title>
        <authorList>
            <person name="Komaki H."/>
            <person name="Tamura T."/>
        </authorList>
    </citation>
    <scope>NUCLEOTIDE SEQUENCE</scope>
    <source>
        <strain evidence="3">NBRC 110799</strain>
    </source>
</reference>
<evidence type="ECO:0000256" key="1">
    <source>
        <dbReference type="SAM" id="SignalP"/>
    </source>
</evidence>
<dbReference type="EMBL" id="BONK01000020">
    <property type="protein sequence ID" value="GIG23483.1"/>
    <property type="molecule type" value="Genomic_DNA"/>
</dbReference>
<dbReference type="Proteomes" id="UP000632740">
    <property type="component" value="Unassembled WGS sequence"/>
</dbReference>
<sequence>MGGERVMPGHTHVTTRRSAVAARALAVAALGAAALTVGPAAQAVAPPACGSTLSEDTTLTADVRCPGASPAFHLAKGVTLDLGGHAVVGNGSGSAISAAPEGATVRNGTVRGWGVAVSNKPANPDAESDPLTLLVEDVRLADNRVALRTQGEFLGSWGPTVVRRTTFSGNETGLDITWYGVATVEDSVFKDNGTAISSDASAVQVSGTAFSRNAQGLSGNEASFLVDASRFVGNTSGISVGGTSSLTLRGSTVSGSDTAVSAGLGYVVIEGSTLSRNTSAVVTELAGGLISGTTFRDNGVAFNATQAPYYWDLVLQDNVVVRNGDGIVTQPTDEDWTLLQLGGNRVENNTGWGIHTPGVTDLGGNTARRNGNEPQCTGVVCVPRPS</sequence>
<dbReference type="PROSITE" id="PS51318">
    <property type="entry name" value="TAT"/>
    <property type="match status" value="1"/>
</dbReference>
<dbReference type="InterPro" id="IPR039448">
    <property type="entry name" value="Beta_helix"/>
</dbReference>
<comment type="caution">
    <text evidence="3">The sequence shown here is derived from an EMBL/GenBank/DDBJ whole genome shotgun (WGS) entry which is preliminary data.</text>
</comment>
<accession>A0A919U1S5</accession>
<dbReference type="SUPFAM" id="SSF51126">
    <property type="entry name" value="Pectin lyase-like"/>
    <property type="match status" value="1"/>
</dbReference>
<dbReference type="InterPro" id="IPR011050">
    <property type="entry name" value="Pectin_lyase_fold/virulence"/>
</dbReference>
<evidence type="ECO:0000259" key="2">
    <source>
        <dbReference type="Pfam" id="PF13229"/>
    </source>
</evidence>
<proteinExistence type="predicted"/>
<dbReference type="InterPro" id="IPR012334">
    <property type="entry name" value="Pectin_lyas_fold"/>
</dbReference>
<feature type="signal peptide" evidence="1">
    <location>
        <begin position="1"/>
        <end position="43"/>
    </location>
</feature>
<dbReference type="Pfam" id="PF13229">
    <property type="entry name" value="Beta_helix"/>
    <property type="match status" value="1"/>
</dbReference>
<evidence type="ECO:0000313" key="4">
    <source>
        <dbReference type="Proteomes" id="UP000632740"/>
    </source>
</evidence>
<dbReference type="AlphaFoldDB" id="A0A919U1S5"/>
<name>A0A919U1S5_9CELL</name>
<keyword evidence="1" id="KW-0732">Signal</keyword>